<dbReference type="KEGG" id="chg:AXF12_05945"/>
<feature type="coiled-coil region" evidence="1">
    <location>
        <begin position="8"/>
        <end position="66"/>
    </location>
</feature>
<evidence type="ECO:0000313" key="3">
    <source>
        <dbReference type="EMBL" id="SNV05040.1"/>
    </source>
</evidence>
<gene>
    <name evidence="2" type="ORF">AXF12_05945</name>
    <name evidence="3" type="ORF">SAMEA44541418_00529</name>
</gene>
<evidence type="ECO:0000313" key="5">
    <source>
        <dbReference type="Proteomes" id="UP000215539"/>
    </source>
</evidence>
<organism evidence="3 5">
    <name type="scientific">Capnocytophaga haemolytica</name>
    <dbReference type="NCBI Taxonomy" id="45243"/>
    <lineage>
        <taxon>Bacteria</taxon>
        <taxon>Pseudomonadati</taxon>
        <taxon>Bacteroidota</taxon>
        <taxon>Flavobacteriia</taxon>
        <taxon>Flavobacteriales</taxon>
        <taxon>Flavobacteriaceae</taxon>
        <taxon>Capnocytophaga</taxon>
    </lineage>
</organism>
<sequence length="138" mass="16170">MENPFKKIENKSERVRLLRDNAVKMEELSYPKTLSSEQLSEMKDELAKQDISLQKLEDEKKEVTADYAQRIKVAKAERNVVLHSIRTGVQEVTETVYLIDDQDERKMYVYNEDGDLISSRPLKQEERQMTIKLTGTFN</sequence>
<keyword evidence="4" id="KW-1185">Reference proteome</keyword>
<dbReference type="Proteomes" id="UP000065822">
    <property type="component" value="Chromosome"/>
</dbReference>
<proteinExistence type="predicted"/>
<reference evidence="3 5" key="2">
    <citation type="submission" date="2017-06" db="EMBL/GenBank/DDBJ databases">
        <authorList>
            <consortium name="Pathogen Informatics"/>
        </authorList>
    </citation>
    <scope>NUCLEOTIDE SEQUENCE [LARGE SCALE GENOMIC DNA]</scope>
    <source>
        <strain evidence="3 5">NCTC12947</strain>
    </source>
</reference>
<protein>
    <submittedName>
        <fullName evidence="3">Uncharacterized protein</fullName>
    </submittedName>
</protein>
<evidence type="ECO:0000256" key="1">
    <source>
        <dbReference type="SAM" id="Coils"/>
    </source>
</evidence>
<evidence type="ECO:0000313" key="2">
    <source>
        <dbReference type="EMBL" id="AMD85099.1"/>
    </source>
</evidence>
<dbReference type="EMBL" id="CP014227">
    <property type="protein sequence ID" value="AMD85099.1"/>
    <property type="molecule type" value="Genomic_DNA"/>
</dbReference>
<evidence type="ECO:0000313" key="4">
    <source>
        <dbReference type="Proteomes" id="UP000065822"/>
    </source>
</evidence>
<dbReference type="AlphaFoldDB" id="A0AAX2GVT1"/>
<dbReference type="RefSeq" id="WP_066429178.1">
    <property type="nucleotide sequence ID" value="NZ_CP014227.1"/>
</dbReference>
<accession>A0AAX2GVT1</accession>
<keyword evidence="1" id="KW-0175">Coiled coil</keyword>
<dbReference type="Proteomes" id="UP000215539">
    <property type="component" value="Chromosome 1"/>
</dbReference>
<reference evidence="2 4" key="1">
    <citation type="submission" date="2016-02" db="EMBL/GenBank/DDBJ databases">
        <authorList>
            <person name="Holder M.E."/>
            <person name="Ajami N.J."/>
            <person name="Petrosino J.F."/>
        </authorList>
    </citation>
    <scope>NUCLEOTIDE SEQUENCE [LARGE SCALE GENOMIC DNA]</scope>
    <source>
        <strain evidence="2 4">CCUG 32990</strain>
    </source>
</reference>
<dbReference type="EMBL" id="LT906449">
    <property type="protein sequence ID" value="SNV05040.1"/>
    <property type="molecule type" value="Genomic_DNA"/>
</dbReference>
<name>A0AAX2GVT1_9FLAO</name>